<organism evidence="1 2">
    <name type="scientific">Olleya aquimaris</name>
    <dbReference type="NCBI Taxonomy" id="639310"/>
    <lineage>
        <taxon>Bacteria</taxon>
        <taxon>Pseudomonadati</taxon>
        <taxon>Bacteroidota</taxon>
        <taxon>Flavobacteriia</taxon>
        <taxon>Flavobacteriales</taxon>
        <taxon>Flavobacteriaceae</taxon>
    </lineage>
</organism>
<comment type="caution">
    <text evidence="1">The sequence shown here is derived from an EMBL/GenBank/DDBJ whole genome shotgun (WGS) entry which is preliminary data.</text>
</comment>
<evidence type="ECO:0008006" key="3">
    <source>
        <dbReference type="Google" id="ProtNLM"/>
    </source>
</evidence>
<proteinExistence type="predicted"/>
<accession>A0A327RE14</accession>
<protein>
    <recommendedName>
        <fullName evidence="3">GAF domain-containing protein</fullName>
    </recommendedName>
</protein>
<sequence length="794" mass="92623">MIKDLNDNTNLPFSLQVSFNKLIERYEVLAKSKDQFIAARAKHILEVQEPFAELREGFSEVSILNKHKDVIQILLQDAFSEVLSLNEIKTASVPYHNFIFNASQRFENILKTAGPDFELVIKNMPENDWYILGCTIIMNFCYGYNANFKRPLYYEIPDANGIIRIYKILYNADFMEIIPTAKAPKLTEEDFHELLDNFDNIDLWKEKFPPNSYVSKGFVISNIFDVTDDQAISDIKTTLIGSNKRKDKRFMAEFQNVFRSLLNVNDLQVGFSIYNEEENSLMQVHDSGISSFLLQAKEEFNCENLFCHFSCDKILKDKTNFAISDVDKNLKQSKGEVPQVKILKAQGFKSAIFAPIAEHGKLLAVLELVSKTPRALNSINSKKLEDVMPFILSAVKRSKREEENLIQAIIQRECTSIHPSVKWKFEKAARRFITEEHQGNENPTFSKISFDNVYPLFGQIDVKGSSDARNNATQKDLSLQLKMVERIVNTAFETEKLPIFEQLLFQIETYTNILNTDFKVDSEQKITQFFLNEIEPLFKYQLKSKTYLSEAIEDYYNKVDDNLNVIYYYRKNYDDTISLINKNMSSLLDRKQIEAQNMYPHFFERYKTDGVEHNLYIGESITKENSFNKIYLYNLRLWQLQVMCDMENAYYNHQNEYPLALDVASMILVFNQPLSIRFRTDEKHFDVDGTYNARYEVVKKRVDKANIKGTEERVTDKGKLTIVYSQKEDEIEYLKYVNFLQAKHKLGDEVEILELEDLQGVTGLKAIRVNILYHKESNDKEFYTYDDLMNEIKS</sequence>
<dbReference type="AlphaFoldDB" id="A0A327RE14"/>
<reference evidence="1 2" key="1">
    <citation type="submission" date="2018-06" db="EMBL/GenBank/DDBJ databases">
        <title>Genomic Encyclopedia of Archaeal and Bacterial Type Strains, Phase II (KMG-II): from individual species to whole genera.</title>
        <authorList>
            <person name="Goeker M."/>
        </authorList>
    </citation>
    <scope>NUCLEOTIDE SEQUENCE [LARGE SCALE GENOMIC DNA]</scope>
    <source>
        <strain evidence="1 2">DSM 24464</strain>
    </source>
</reference>
<dbReference type="EMBL" id="QLLO01000004">
    <property type="protein sequence ID" value="RAJ15129.1"/>
    <property type="molecule type" value="Genomic_DNA"/>
</dbReference>
<evidence type="ECO:0000313" key="1">
    <source>
        <dbReference type="EMBL" id="RAJ15129.1"/>
    </source>
</evidence>
<gene>
    <name evidence="1" type="ORF">LY08_01480</name>
</gene>
<evidence type="ECO:0000313" key="2">
    <source>
        <dbReference type="Proteomes" id="UP000248703"/>
    </source>
</evidence>
<name>A0A327RE14_9FLAO</name>
<dbReference type="OrthoDB" id="627374at2"/>
<keyword evidence="2" id="KW-1185">Reference proteome</keyword>
<dbReference type="Proteomes" id="UP000248703">
    <property type="component" value="Unassembled WGS sequence"/>
</dbReference>
<dbReference type="RefSeq" id="WP_111659796.1">
    <property type="nucleotide sequence ID" value="NZ_QLLO01000004.1"/>
</dbReference>